<feature type="coiled-coil region" evidence="1">
    <location>
        <begin position="97"/>
        <end position="140"/>
    </location>
</feature>
<protein>
    <recommendedName>
        <fullName evidence="6">PAS domain S-box protein</fullName>
    </recommendedName>
</protein>
<gene>
    <name evidence="5" type="ORF">S01H1_32345</name>
</gene>
<dbReference type="Gene3D" id="6.10.250.490">
    <property type="match status" value="1"/>
</dbReference>
<dbReference type="PANTHER" id="PTHR44757:SF2">
    <property type="entry name" value="BIOFILM ARCHITECTURE MAINTENANCE PROTEIN MBAA"/>
    <property type="match status" value="1"/>
</dbReference>
<dbReference type="InterPro" id="IPR000700">
    <property type="entry name" value="PAS-assoc_C"/>
</dbReference>
<reference evidence="5" key="1">
    <citation type="journal article" date="2014" name="Front. Microbiol.">
        <title>High frequency of phylogenetically diverse reductive dehalogenase-homologous genes in deep subseafloor sedimentary metagenomes.</title>
        <authorList>
            <person name="Kawai M."/>
            <person name="Futagami T."/>
            <person name="Toyoda A."/>
            <person name="Takaki Y."/>
            <person name="Nishi S."/>
            <person name="Hori S."/>
            <person name="Arai W."/>
            <person name="Tsubouchi T."/>
            <person name="Morono Y."/>
            <person name="Uchiyama I."/>
            <person name="Ito T."/>
            <person name="Fujiyama A."/>
            <person name="Inagaki F."/>
            <person name="Takami H."/>
        </authorList>
    </citation>
    <scope>NUCLEOTIDE SEQUENCE</scope>
    <source>
        <strain evidence="5">Expedition CK06-06</strain>
    </source>
</reference>
<evidence type="ECO:0000259" key="3">
    <source>
        <dbReference type="PROSITE" id="PS50112"/>
    </source>
</evidence>
<feature type="domain" description="Response regulatory" evidence="2">
    <location>
        <begin position="1"/>
        <end position="112"/>
    </location>
</feature>
<dbReference type="GO" id="GO:0000160">
    <property type="term" value="P:phosphorelay signal transduction system"/>
    <property type="evidence" value="ECO:0007669"/>
    <property type="project" value="InterPro"/>
</dbReference>
<feature type="domain" description="PAS" evidence="3">
    <location>
        <begin position="149"/>
        <end position="195"/>
    </location>
</feature>
<evidence type="ECO:0000259" key="4">
    <source>
        <dbReference type="PROSITE" id="PS50113"/>
    </source>
</evidence>
<dbReference type="Gene3D" id="3.40.50.2300">
    <property type="match status" value="1"/>
</dbReference>
<name>X0UT72_9ZZZZ</name>
<dbReference type="InterPro" id="IPR035965">
    <property type="entry name" value="PAS-like_dom_sf"/>
</dbReference>
<organism evidence="5">
    <name type="scientific">marine sediment metagenome</name>
    <dbReference type="NCBI Taxonomy" id="412755"/>
    <lineage>
        <taxon>unclassified sequences</taxon>
        <taxon>metagenomes</taxon>
        <taxon>ecological metagenomes</taxon>
    </lineage>
</organism>
<evidence type="ECO:0000259" key="2">
    <source>
        <dbReference type="PROSITE" id="PS50110"/>
    </source>
</evidence>
<proteinExistence type="predicted"/>
<dbReference type="SUPFAM" id="SSF52172">
    <property type="entry name" value="CheY-like"/>
    <property type="match status" value="1"/>
</dbReference>
<dbReference type="SUPFAM" id="SSF55785">
    <property type="entry name" value="PYP-like sensor domain (PAS domain)"/>
    <property type="match status" value="2"/>
</dbReference>
<dbReference type="Gene3D" id="3.30.450.20">
    <property type="entry name" value="PAS domain"/>
    <property type="match status" value="1"/>
</dbReference>
<dbReference type="EMBL" id="BARS01020019">
    <property type="protein sequence ID" value="GAG02427.1"/>
    <property type="molecule type" value="Genomic_DNA"/>
</dbReference>
<dbReference type="PROSITE" id="PS50113">
    <property type="entry name" value="PAC"/>
    <property type="match status" value="1"/>
</dbReference>
<dbReference type="PANTHER" id="PTHR44757">
    <property type="entry name" value="DIGUANYLATE CYCLASE DGCP"/>
    <property type="match status" value="1"/>
</dbReference>
<feature type="non-terminal residue" evidence="5">
    <location>
        <position position="1"/>
    </location>
</feature>
<dbReference type="CDD" id="cd00156">
    <property type="entry name" value="REC"/>
    <property type="match status" value="1"/>
</dbReference>
<dbReference type="CDD" id="cd00130">
    <property type="entry name" value="PAS"/>
    <property type="match status" value="1"/>
</dbReference>
<feature type="domain" description="PAC" evidence="4">
    <location>
        <begin position="203"/>
        <end position="253"/>
    </location>
</feature>
<dbReference type="InterPro" id="IPR052155">
    <property type="entry name" value="Biofilm_reg_signaling"/>
</dbReference>
<dbReference type="SMART" id="SM00091">
    <property type="entry name" value="PAS"/>
    <property type="match status" value="1"/>
</dbReference>
<dbReference type="InterPro" id="IPR000014">
    <property type="entry name" value="PAS"/>
</dbReference>
<dbReference type="AlphaFoldDB" id="X0UT72"/>
<dbReference type="PROSITE" id="PS50112">
    <property type="entry name" value="PAS"/>
    <property type="match status" value="1"/>
</dbReference>
<keyword evidence="1" id="KW-0175">Coiled coil</keyword>
<dbReference type="InterPro" id="IPR013767">
    <property type="entry name" value="PAS_fold"/>
</dbReference>
<dbReference type="InterPro" id="IPR001610">
    <property type="entry name" value="PAC"/>
</dbReference>
<dbReference type="Pfam" id="PF00989">
    <property type="entry name" value="PAS"/>
    <property type="match status" value="1"/>
</dbReference>
<feature type="non-terminal residue" evidence="5">
    <location>
        <position position="274"/>
    </location>
</feature>
<dbReference type="InterPro" id="IPR011006">
    <property type="entry name" value="CheY-like_superfamily"/>
</dbReference>
<dbReference type="NCBIfam" id="TIGR00229">
    <property type="entry name" value="sensory_box"/>
    <property type="match status" value="1"/>
</dbReference>
<dbReference type="SMART" id="SM00086">
    <property type="entry name" value="PAC"/>
    <property type="match status" value="1"/>
</dbReference>
<dbReference type="PROSITE" id="PS50110">
    <property type="entry name" value="RESPONSE_REGULATORY"/>
    <property type="match status" value="1"/>
</dbReference>
<dbReference type="Pfam" id="PF00072">
    <property type="entry name" value="Response_reg"/>
    <property type="match status" value="1"/>
</dbReference>
<evidence type="ECO:0008006" key="6">
    <source>
        <dbReference type="Google" id="ProtNLM"/>
    </source>
</evidence>
<accession>X0UT72</accession>
<evidence type="ECO:0000256" key="1">
    <source>
        <dbReference type="SAM" id="Coils"/>
    </source>
</evidence>
<evidence type="ECO:0000313" key="5">
    <source>
        <dbReference type="EMBL" id="GAG02427.1"/>
    </source>
</evidence>
<comment type="caution">
    <text evidence="5">The sequence shown here is derived from an EMBL/GenBank/DDBJ whole genome shotgun (WGS) entry which is preliminary data.</text>
</comment>
<dbReference type="InterPro" id="IPR001789">
    <property type="entry name" value="Sig_transdc_resp-reg_receiver"/>
</dbReference>
<sequence length="274" mass="30931">EDSEDDAILVLRELRRGGYEPTFERVDTPQAMNAALDQQTWDIVLSDYAMPRFTMPAALTMVTEKGRGLPFIIVSGAIGEEAAVAAMRAGAHDYVMKNNLARLVPAVERELREAEVRRERKQAEEGLKQSEEEFRRLVEDMNDGYCVLQGSDVVFANARSAEMFGYAQEEVIGKTLQELLPPEIVEKLVEAHVRRRRGESMPPQYETTLARKNGTARWVEFGARLIEYRGKPATSVVIRDITERKRMEQALRESEEHYSALVGNLTDARANSGL</sequence>
<dbReference type="SMART" id="SM00448">
    <property type="entry name" value="REC"/>
    <property type="match status" value="1"/>
</dbReference>